<organism evidence="3 4">
    <name type="scientific">Ornithinibacillus halophilus</name>
    <dbReference type="NCBI Taxonomy" id="930117"/>
    <lineage>
        <taxon>Bacteria</taxon>
        <taxon>Bacillati</taxon>
        <taxon>Bacillota</taxon>
        <taxon>Bacilli</taxon>
        <taxon>Bacillales</taxon>
        <taxon>Bacillaceae</taxon>
        <taxon>Ornithinibacillus</taxon>
    </lineage>
</organism>
<sequence length="209" mass="23196">MIKKLQRFFQSNDTVSKIPSKKLSYLIVIGLVALLLLIVGNVFTSSSQGESEKTPEQMQLENTANQTSTNDTKSTSDVGELEESYQQDLKTMLEKINGVSEVDVMVNLDSTSVKVYEQNLIIGQQYTDENDRNGGTRQIEDNTEETQTVTVRQGDGETPLLVQTKRPEVRGVLVVAKGVDHASVKKWVVEAISRVLDVPTHKVSVMPKN</sequence>
<feature type="region of interest" description="Disordered" evidence="1">
    <location>
        <begin position="46"/>
        <end position="81"/>
    </location>
</feature>
<keyword evidence="2" id="KW-0812">Transmembrane</keyword>
<dbReference type="RefSeq" id="WP_072887550.1">
    <property type="nucleotide sequence ID" value="NZ_FQVW01000001.1"/>
</dbReference>
<evidence type="ECO:0000256" key="2">
    <source>
        <dbReference type="SAM" id="Phobius"/>
    </source>
</evidence>
<dbReference type="AlphaFoldDB" id="A0A1M5CYF1"/>
<name>A0A1M5CYF1_9BACI</name>
<evidence type="ECO:0000313" key="4">
    <source>
        <dbReference type="Proteomes" id="UP000183988"/>
    </source>
</evidence>
<accession>A0A1M5CYF1</accession>
<evidence type="ECO:0000256" key="1">
    <source>
        <dbReference type="SAM" id="MobiDB-lite"/>
    </source>
</evidence>
<dbReference type="NCBIfam" id="TIGR02830">
    <property type="entry name" value="spore_III_AG"/>
    <property type="match status" value="1"/>
</dbReference>
<dbReference type="Proteomes" id="UP000183988">
    <property type="component" value="Unassembled WGS sequence"/>
</dbReference>
<keyword evidence="2" id="KW-1133">Transmembrane helix</keyword>
<feature type="compositionally biased region" description="Polar residues" evidence="1">
    <location>
        <begin position="56"/>
        <end position="77"/>
    </location>
</feature>
<dbReference type="STRING" id="930117.SAMN05216225_1001448"/>
<evidence type="ECO:0000313" key="3">
    <source>
        <dbReference type="EMBL" id="SHF59813.1"/>
    </source>
</evidence>
<feature type="compositionally biased region" description="Basic and acidic residues" evidence="1">
    <location>
        <begin position="129"/>
        <end position="140"/>
    </location>
</feature>
<keyword evidence="2" id="KW-0472">Membrane</keyword>
<dbReference type="EMBL" id="FQVW01000001">
    <property type="protein sequence ID" value="SHF59813.1"/>
    <property type="molecule type" value="Genomic_DNA"/>
</dbReference>
<dbReference type="InterPro" id="IPR014195">
    <property type="entry name" value="Spore_III_AG"/>
</dbReference>
<feature type="region of interest" description="Disordered" evidence="1">
    <location>
        <begin position="127"/>
        <end position="156"/>
    </location>
</feature>
<reference evidence="3 4" key="1">
    <citation type="submission" date="2016-11" db="EMBL/GenBank/DDBJ databases">
        <authorList>
            <person name="Jaros S."/>
            <person name="Januszkiewicz K."/>
            <person name="Wedrychowicz H."/>
        </authorList>
    </citation>
    <scope>NUCLEOTIDE SEQUENCE [LARGE SCALE GENOMIC DNA]</scope>
    <source>
        <strain evidence="3 4">IBRC-M 10683</strain>
    </source>
</reference>
<gene>
    <name evidence="3" type="ORF">SAMN05216225_1001448</name>
</gene>
<keyword evidence="4" id="KW-1185">Reference proteome</keyword>
<proteinExistence type="predicted"/>
<protein>
    <submittedName>
        <fullName evidence="3">Stage III sporulation protein AG</fullName>
    </submittedName>
</protein>
<feature type="transmembrane region" description="Helical" evidence="2">
    <location>
        <begin position="23"/>
        <end position="43"/>
    </location>
</feature>